<keyword evidence="9 11" id="KW-0786">Thiamine pyrophosphate</keyword>
<keyword evidence="16" id="KW-1185">Reference proteome</keyword>
<protein>
    <recommendedName>
        <fullName evidence="4 11">Acetolactate synthase</fullName>
        <ecNumber evidence="4 11">2.2.1.6</ecNumber>
    </recommendedName>
</protein>
<keyword evidence="5 11" id="KW-0028">Amino-acid biosynthesis</keyword>
<dbReference type="Proteomes" id="UP000824334">
    <property type="component" value="Chromosome"/>
</dbReference>
<feature type="domain" description="Thiamine pyrophosphate enzyme N-terminal TPP-binding" evidence="14">
    <location>
        <begin position="18"/>
        <end position="131"/>
    </location>
</feature>
<dbReference type="PANTHER" id="PTHR18968">
    <property type="entry name" value="THIAMINE PYROPHOSPHATE ENZYMES"/>
    <property type="match status" value="1"/>
</dbReference>
<evidence type="ECO:0000256" key="7">
    <source>
        <dbReference type="ARBA" id="ARBA00022723"/>
    </source>
</evidence>
<dbReference type="PROSITE" id="PS00187">
    <property type="entry name" value="TPP_ENZYMES"/>
    <property type="match status" value="1"/>
</dbReference>
<gene>
    <name evidence="15" type="primary">ilvG</name>
    <name evidence="15" type="ORF">KWG56_10290</name>
</gene>
<evidence type="ECO:0000313" key="16">
    <source>
        <dbReference type="Proteomes" id="UP000824334"/>
    </source>
</evidence>
<dbReference type="EMBL" id="CP080034">
    <property type="protein sequence ID" value="QYC09026.1"/>
    <property type="molecule type" value="Genomic_DNA"/>
</dbReference>
<comment type="similarity">
    <text evidence="3 11">Belongs to the TPP enzyme family.</text>
</comment>
<dbReference type="GeneID" id="94375659"/>
<dbReference type="InterPro" id="IPR012001">
    <property type="entry name" value="Thiamin_PyroP_enz_TPP-bd_dom"/>
</dbReference>
<evidence type="ECO:0000256" key="9">
    <source>
        <dbReference type="ARBA" id="ARBA00023052"/>
    </source>
</evidence>
<name>A0ABX8TCY4_9CAUL</name>
<dbReference type="Pfam" id="PF00205">
    <property type="entry name" value="TPP_enzyme_M"/>
    <property type="match status" value="1"/>
</dbReference>
<evidence type="ECO:0000256" key="11">
    <source>
        <dbReference type="RuleBase" id="RU003591"/>
    </source>
</evidence>
<comment type="cofactor">
    <cofactor evidence="11">
        <name>thiamine diphosphate</name>
        <dbReference type="ChEBI" id="CHEBI:58937"/>
    </cofactor>
    <text evidence="11">Binds 1 thiamine pyrophosphate per subunit.</text>
</comment>
<evidence type="ECO:0000256" key="4">
    <source>
        <dbReference type="ARBA" id="ARBA00013145"/>
    </source>
</evidence>
<evidence type="ECO:0000256" key="8">
    <source>
        <dbReference type="ARBA" id="ARBA00022842"/>
    </source>
</evidence>
<evidence type="ECO:0000256" key="3">
    <source>
        <dbReference type="ARBA" id="ARBA00007812"/>
    </source>
</evidence>
<dbReference type="InterPro" id="IPR012000">
    <property type="entry name" value="Thiamin_PyroP_enz_cen_dom"/>
</dbReference>
<dbReference type="InterPro" id="IPR011766">
    <property type="entry name" value="TPP_enzyme_TPP-bd"/>
</dbReference>
<evidence type="ECO:0000313" key="15">
    <source>
        <dbReference type="EMBL" id="QYC09026.1"/>
    </source>
</evidence>
<evidence type="ECO:0000256" key="5">
    <source>
        <dbReference type="ARBA" id="ARBA00022605"/>
    </source>
</evidence>
<evidence type="ECO:0000259" key="13">
    <source>
        <dbReference type="Pfam" id="PF02775"/>
    </source>
</evidence>
<dbReference type="InterPro" id="IPR012846">
    <property type="entry name" value="Acetolactate_synth_lsu"/>
</dbReference>
<dbReference type="Pfam" id="PF02776">
    <property type="entry name" value="TPP_enzyme_N"/>
    <property type="match status" value="1"/>
</dbReference>
<proteinExistence type="inferred from homology"/>
<dbReference type="InterPro" id="IPR039368">
    <property type="entry name" value="AHAS_TPP"/>
</dbReference>
<dbReference type="NCBIfam" id="TIGR00118">
    <property type="entry name" value="acolac_lg"/>
    <property type="match status" value="1"/>
</dbReference>
<keyword evidence="8 11" id="KW-0460">Magnesium</keyword>
<keyword evidence="10 11" id="KW-0100">Branched-chain amino acid biosynthesis</keyword>
<dbReference type="InterPro" id="IPR045229">
    <property type="entry name" value="TPP_enz"/>
</dbReference>
<sequence>MTQMTAVAFKPSAEAAQSGARLLVSTLEQLGVEVVFGYPGGAIMPIYDALAGSKLQHYLCRHEQGAAFAADSYARVSGKVGVCMATSGPGATNLVTGIANAMLDSVPMVCITGNVAQGVMGTDSFQEVDILGVTLPLVKHSYLVRHAADIPAIIQEAFHIARSGRPGPVLIDLPKDVQFELTSEPRGLHLPNEIAVAEPSVIAEAEAAIRAARRPVLYVGGGAKISGAVEAVREFAALTGIPQVSTLNALGSIPTGQDNYLGMLGMHGTPAANEAVQGSDLLIVVGARFDDRATGKLAEFAPEAGVIHFDIDPSEIGKLRSVAVGVVGDLKPNLEALNQRLADGPAIEVSAWADQWRARSAETQVRYDAPGDKVYAPALLNELSRLAGPGFIAACDVGQHQMWVAQHCEFSRPEAHITSGGLGSMGFGLPAGIGAKLAEPDAVVVTITGDGGVMMNIQELATVNRFNIPLKILLLDNSRLGMVRQWQEFFFERNFSEVDLSDNPDFVKVAEAFGIEAFRIERRDQVTAGLERLLAAEGPILAHVIIDPAENVWPLVPPGKNNAQMMHAATAEGEL</sequence>
<evidence type="ECO:0000259" key="14">
    <source>
        <dbReference type="Pfam" id="PF02776"/>
    </source>
</evidence>
<dbReference type="Pfam" id="PF02775">
    <property type="entry name" value="TPP_enzyme_C"/>
    <property type="match status" value="1"/>
</dbReference>
<evidence type="ECO:0000259" key="12">
    <source>
        <dbReference type="Pfam" id="PF00205"/>
    </source>
</evidence>
<feature type="domain" description="Thiamine pyrophosphate enzyme central" evidence="12">
    <location>
        <begin position="202"/>
        <end position="337"/>
    </location>
</feature>
<comment type="cofactor">
    <cofactor evidence="11">
        <name>Mg(2+)</name>
        <dbReference type="ChEBI" id="CHEBI:18420"/>
    </cofactor>
    <text evidence="11">Binds 1 Mg(2+) ion per subunit.</text>
</comment>
<dbReference type="InterPro" id="IPR000399">
    <property type="entry name" value="TPP-bd_CS"/>
</dbReference>
<comment type="pathway">
    <text evidence="2 11">Amino-acid biosynthesis; L-valine biosynthesis; L-valine from pyruvate: step 1/4.</text>
</comment>
<dbReference type="CDD" id="cd07035">
    <property type="entry name" value="TPP_PYR_POX_like"/>
    <property type="match status" value="1"/>
</dbReference>
<dbReference type="RefSeq" id="WP_219354686.1">
    <property type="nucleotide sequence ID" value="NZ_CP080034.1"/>
</dbReference>
<organism evidence="15 16">
    <name type="scientific">Brevundimonas nasdae</name>
    <dbReference type="NCBI Taxonomy" id="172043"/>
    <lineage>
        <taxon>Bacteria</taxon>
        <taxon>Pseudomonadati</taxon>
        <taxon>Pseudomonadota</taxon>
        <taxon>Alphaproteobacteria</taxon>
        <taxon>Caulobacterales</taxon>
        <taxon>Caulobacteraceae</taxon>
        <taxon>Brevundimonas</taxon>
    </lineage>
</organism>
<accession>A0ABX8TCY4</accession>
<evidence type="ECO:0000256" key="1">
    <source>
        <dbReference type="ARBA" id="ARBA00004974"/>
    </source>
</evidence>
<evidence type="ECO:0000256" key="10">
    <source>
        <dbReference type="ARBA" id="ARBA00023304"/>
    </source>
</evidence>
<dbReference type="NCBIfam" id="NF006524">
    <property type="entry name" value="PRK08978.1"/>
    <property type="match status" value="1"/>
</dbReference>
<reference evidence="15 16" key="1">
    <citation type="submission" date="2021-07" db="EMBL/GenBank/DDBJ databases">
        <title>Isolation and characterization of bacteria from a gold mining with a capacity of golden bioaccumulation.</title>
        <authorList>
            <person name="Yang X.J."/>
        </authorList>
    </citation>
    <scope>NUCLEOTIDE SEQUENCE [LARGE SCALE GENOMIC DNA]</scope>
    <source>
        <strain evidence="15 16">Au29</strain>
    </source>
</reference>
<dbReference type="EC" id="2.2.1.6" evidence="4 11"/>
<feature type="domain" description="Thiamine pyrophosphate enzyme TPP-binding" evidence="13">
    <location>
        <begin position="396"/>
        <end position="544"/>
    </location>
</feature>
<dbReference type="CDD" id="cd02015">
    <property type="entry name" value="TPP_AHAS"/>
    <property type="match status" value="1"/>
</dbReference>
<keyword evidence="7 11" id="KW-0479">Metal-binding</keyword>
<evidence type="ECO:0000256" key="6">
    <source>
        <dbReference type="ARBA" id="ARBA00022679"/>
    </source>
</evidence>
<evidence type="ECO:0000256" key="2">
    <source>
        <dbReference type="ARBA" id="ARBA00005025"/>
    </source>
</evidence>
<dbReference type="GO" id="GO:0003984">
    <property type="term" value="F:acetolactate synthase activity"/>
    <property type="evidence" value="ECO:0007669"/>
    <property type="project" value="UniProtKB-EC"/>
</dbReference>
<dbReference type="PANTHER" id="PTHR18968:SF142">
    <property type="entry name" value="ACETOLACTATE SYNTHASE"/>
    <property type="match status" value="1"/>
</dbReference>
<comment type="pathway">
    <text evidence="1 11">Amino-acid biosynthesis; L-isoleucine biosynthesis; L-isoleucine from 2-oxobutanoate: step 1/4.</text>
</comment>
<comment type="catalytic activity">
    <reaction evidence="11">
        <text>2 pyruvate + H(+) = (2S)-2-acetolactate + CO2</text>
        <dbReference type="Rhea" id="RHEA:25249"/>
        <dbReference type="ChEBI" id="CHEBI:15361"/>
        <dbReference type="ChEBI" id="CHEBI:15378"/>
        <dbReference type="ChEBI" id="CHEBI:16526"/>
        <dbReference type="ChEBI" id="CHEBI:58476"/>
        <dbReference type="EC" id="2.2.1.6"/>
    </reaction>
</comment>
<keyword evidence="6 11" id="KW-0808">Transferase</keyword>